<reference evidence="2" key="1">
    <citation type="journal article" date="2021" name="PeerJ">
        <title>Extensive microbial diversity within the chicken gut microbiome revealed by metagenomics and culture.</title>
        <authorList>
            <person name="Gilroy R."/>
            <person name="Ravi A."/>
            <person name="Getino M."/>
            <person name="Pursley I."/>
            <person name="Horton D.L."/>
            <person name="Alikhan N.F."/>
            <person name="Baker D."/>
            <person name="Gharbi K."/>
            <person name="Hall N."/>
            <person name="Watson M."/>
            <person name="Adriaenssens E.M."/>
            <person name="Foster-Nyarko E."/>
            <person name="Jarju S."/>
            <person name="Secka A."/>
            <person name="Antonio M."/>
            <person name="Oren A."/>
            <person name="Chaudhuri R.R."/>
            <person name="La Ragione R."/>
            <person name="Hildebrand F."/>
            <person name="Pallen M.J."/>
        </authorList>
    </citation>
    <scope>NUCLEOTIDE SEQUENCE</scope>
    <source>
        <strain evidence="2">ChiHjej9B8-13557</strain>
    </source>
</reference>
<keyword evidence="1" id="KW-0812">Transmembrane</keyword>
<feature type="transmembrane region" description="Helical" evidence="1">
    <location>
        <begin position="31"/>
        <end position="49"/>
    </location>
</feature>
<evidence type="ECO:0000256" key="1">
    <source>
        <dbReference type="SAM" id="Phobius"/>
    </source>
</evidence>
<comment type="caution">
    <text evidence="2">The sequence shown here is derived from an EMBL/GenBank/DDBJ whole genome shotgun (WGS) entry which is preliminary data.</text>
</comment>
<organism evidence="2 3">
    <name type="scientific">Candidatus Faecalibacterium faecipullorum</name>
    <dbReference type="NCBI Taxonomy" id="2838578"/>
    <lineage>
        <taxon>Bacteria</taxon>
        <taxon>Bacillati</taxon>
        <taxon>Bacillota</taxon>
        <taxon>Clostridia</taxon>
        <taxon>Eubacteriales</taxon>
        <taxon>Oscillospiraceae</taxon>
        <taxon>Faecalibacterium</taxon>
    </lineage>
</organism>
<dbReference type="AlphaFoldDB" id="A0A9D2MDK1"/>
<proteinExistence type="predicted"/>
<keyword evidence="1" id="KW-0472">Membrane</keyword>
<reference evidence="2" key="2">
    <citation type="submission" date="2021-04" db="EMBL/GenBank/DDBJ databases">
        <authorList>
            <person name="Gilroy R."/>
        </authorList>
    </citation>
    <scope>NUCLEOTIDE SEQUENCE</scope>
    <source>
        <strain evidence="2">ChiHjej9B8-13557</strain>
    </source>
</reference>
<feature type="transmembrane region" description="Helical" evidence="1">
    <location>
        <begin position="7"/>
        <end position="25"/>
    </location>
</feature>
<feature type="transmembrane region" description="Helical" evidence="1">
    <location>
        <begin position="88"/>
        <end position="107"/>
    </location>
</feature>
<dbReference type="EMBL" id="DWXX01000057">
    <property type="protein sequence ID" value="HJB58682.1"/>
    <property type="molecule type" value="Genomic_DNA"/>
</dbReference>
<feature type="transmembrane region" description="Helical" evidence="1">
    <location>
        <begin position="113"/>
        <end position="133"/>
    </location>
</feature>
<gene>
    <name evidence="2" type="ORF">H9771_03315</name>
</gene>
<accession>A0A9D2MDK1</accession>
<name>A0A9D2MDK1_9FIRM</name>
<dbReference type="Proteomes" id="UP000824211">
    <property type="component" value="Unassembled WGS sequence"/>
</dbReference>
<evidence type="ECO:0000313" key="3">
    <source>
        <dbReference type="Proteomes" id="UP000824211"/>
    </source>
</evidence>
<evidence type="ECO:0000313" key="2">
    <source>
        <dbReference type="EMBL" id="HJB58682.1"/>
    </source>
</evidence>
<keyword evidence="1" id="KW-1133">Transmembrane helix</keyword>
<sequence>MKEKLPFIIYIVIGAALMAASLPQIDSYYGNLVFWMGFGTVCAESVHLLRHCWWQNPARKDAYQAKQQEAHINAVDERKQMLRMRAGWLTNQLMSFTLLGLEFVLALLQAPAWVIAMLFVLWVGQYIIGTIIYHRLEKRM</sequence>
<protein>
    <submittedName>
        <fullName evidence="2">Uncharacterized protein</fullName>
    </submittedName>
</protein>